<dbReference type="InterPro" id="IPR031679">
    <property type="entry name" value="SSTK-IP"/>
</dbReference>
<proteinExistence type="predicted"/>
<sequence>MCLFRASPAALGSSQARGRIRATAAGLHHSHIASGFVPAKEEANVPLCRAKPSPSFINLQASSPPATFLKIQATKLPSEIDHKPKECLGLLECMYANLQLQTQLAQQQMAILENLQASMTQLTPGKENKNSSLPALSRNLLLNHLPQFSK</sequence>
<evidence type="ECO:0000313" key="1">
    <source>
        <dbReference type="Ensembl" id="ENSSSCP00050005675.1"/>
    </source>
</evidence>
<dbReference type="Proteomes" id="UP000694728">
    <property type="component" value="Unplaced"/>
</dbReference>
<dbReference type="PANTHER" id="PTHR37368">
    <property type="entry name" value="TSSK6-ACTIVATING CO-CHAPERONE PROTEIN"/>
    <property type="match status" value="1"/>
</dbReference>
<dbReference type="Proteomes" id="UP000694571">
    <property type="component" value="Unplaced"/>
</dbReference>
<dbReference type="GO" id="GO:0051087">
    <property type="term" value="F:protein-folding chaperone binding"/>
    <property type="evidence" value="ECO:0007669"/>
    <property type="project" value="InterPro"/>
</dbReference>
<dbReference type="Pfam" id="PF15836">
    <property type="entry name" value="SSTK-IP"/>
    <property type="match status" value="1"/>
</dbReference>
<evidence type="ECO:0000313" key="2">
    <source>
        <dbReference type="Proteomes" id="UP000694571"/>
    </source>
</evidence>
<dbReference type="Ensembl" id="ENSSSCT00050013768.1">
    <property type="protein sequence ID" value="ENSSSCP00050005675.1"/>
    <property type="gene ID" value="ENSSSCG00050010241.1"/>
</dbReference>
<dbReference type="AlphaFoldDB" id="A0A8D1JXT2"/>
<dbReference type="Ensembl" id="ENSSSCT00045053528.1">
    <property type="protein sequence ID" value="ENSSSCP00045037218.1"/>
    <property type="gene ID" value="ENSSSCG00045031403.1"/>
</dbReference>
<accession>A0A8D1JXT2</accession>
<organism evidence="1 2">
    <name type="scientific">Sus scrofa</name>
    <name type="common">Pig</name>
    <dbReference type="NCBI Taxonomy" id="9823"/>
    <lineage>
        <taxon>Eukaryota</taxon>
        <taxon>Metazoa</taxon>
        <taxon>Chordata</taxon>
        <taxon>Craniata</taxon>
        <taxon>Vertebrata</taxon>
        <taxon>Euteleostomi</taxon>
        <taxon>Mammalia</taxon>
        <taxon>Eutheria</taxon>
        <taxon>Laurasiatheria</taxon>
        <taxon>Artiodactyla</taxon>
        <taxon>Suina</taxon>
        <taxon>Suidae</taxon>
        <taxon>Sus</taxon>
    </lineage>
</organism>
<name>A0A8D1JXT2_PIG</name>
<evidence type="ECO:0008006" key="3">
    <source>
        <dbReference type="Google" id="ProtNLM"/>
    </source>
</evidence>
<dbReference type="PANTHER" id="PTHR37368:SF1">
    <property type="entry name" value="TSSK6-ACTIVATING CO-CHAPERONE PROTEIN"/>
    <property type="match status" value="1"/>
</dbReference>
<reference evidence="1" key="1">
    <citation type="submission" date="2025-05" db="UniProtKB">
        <authorList>
            <consortium name="Ensembl"/>
        </authorList>
    </citation>
    <scope>IDENTIFICATION</scope>
</reference>
<protein>
    <recommendedName>
        <fullName evidence="3">TSSK6 activating cochaperone</fullName>
    </recommendedName>
</protein>